<gene>
    <name evidence="12" type="ORF">MSYG_2435</name>
</gene>
<dbReference type="Proteomes" id="UP000186303">
    <property type="component" value="Chromosome 3"/>
</dbReference>
<evidence type="ECO:0000313" key="12">
    <source>
        <dbReference type="EMBL" id="SHO78093.1"/>
    </source>
</evidence>
<feature type="region of interest" description="Disordered" evidence="10">
    <location>
        <begin position="150"/>
        <end position="172"/>
    </location>
</feature>
<keyword evidence="7 9" id="KW-0496">Mitochondrion</keyword>
<dbReference type="VEuPathDB" id="FungiDB:MSYG_2435"/>
<comment type="subunit">
    <text evidence="4 9">Component of 250-400 kDa complexes called cytochrome oxidase assembly intermediates or COA complexes.</text>
</comment>
<evidence type="ECO:0000256" key="1">
    <source>
        <dbReference type="ARBA" id="ARBA00003064"/>
    </source>
</evidence>
<accession>A0A1M8A6L2</accession>
<evidence type="ECO:0000256" key="2">
    <source>
        <dbReference type="ARBA" id="ARBA00004304"/>
    </source>
</evidence>
<keyword evidence="6 9" id="KW-1133">Transmembrane helix</keyword>
<comment type="function">
    <text evidence="1 9">Required for assembly of cytochrome c oxidase (complex IV).</text>
</comment>
<dbReference type="OrthoDB" id="10018333at2759"/>
<evidence type="ECO:0000256" key="10">
    <source>
        <dbReference type="SAM" id="MobiDB-lite"/>
    </source>
</evidence>
<feature type="domain" description="Cytochrome c oxidase assembly factor 3 mitochondrial coiled-coil" evidence="11">
    <location>
        <begin position="53"/>
        <end position="93"/>
    </location>
</feature>
<dbReference type="PANTHER" id="PTHR15642">
    <property type="entry name" value="CYTOCHROME C OXIDASE ASSEMBLY FACTOR 3, MITOCHONDRIAL"/>
    <property type="match status" value="1"/>
</dbReference>
<dbReference type="GO" id="GO:0005743">
    <property type="term" value="C:mitochondrial inner membrane"/>
    <property type="evidence" value="ECO:0007669"/>
    <property type="project" value="UniProtKB-UniRule"/>
</dbReference>
<reference evidence="13" key="1">
    <citation type="journal article" date="2017" name="Nucleic Acids Res.">
        <title>Proteogenomics produces comprehensive and highly accurate protein-coding gene annotation in a complete genome assembly of Malassezia sympodialis.</title>
        <authorList>
            <person name="Zhu Y."/>
            <person name="Engstroem P.G."/>
            <person name="Tellgren-Roth C."/>
            <person name="Baudo C.D."/>
            <person name="Kennell J.C."/>
            <person name="Sun S."/>
            <person name="Billmyre R.B."/>
            <person name="Schroeder M.S."/>
            <person name="Andersson A."/>
            <person name="Holm T."/>
            <person name="Sigurgeirsson B."/>
            <person name="Wu G."/>
            <person name="Sankaranarayanan S.R."/>
            <person name="Siddharthan R."/>
            <person name="Sanyal K."/>
            <person name="Lundeberg J."/>
            <person name="Nystedt B."/>
            <person name="Boekhout T."/>
            <person name="Dawson T.L. Jr."/>
            <person name="Heitman J."/>
            <person name="Scheynius A."/>
            <person name="Lehtioe J."/>
        </authorList>
    </citation>
    <scope>NUCLEOTIDE SEQUENCE [LARGE SCALE GENOMIC DNA]</scope>
    <source>
        <strain evidence="13">ATCC 42132</strain>
    </source>
</reference>
<evidence type="ECO:0000259" key="11">
    <source>
        <dbReference type="Pfam" id="PF09813"/>
    </source>
</evidence>
<evidence type="ECO:0000256" key="8">
    <source>
        <dbReference type="ARBA" id="ARBA00023136"/>
    </source>
</evidence>
<keyword evidence="9" id="KW-0999">Mitochondrion inner membrane</keyword>
<evidence type="ECO:0000256" key="4">
    <source>
        <dbReference type="ARBA" id="ARBA00011351"/>
    </source>
</evidence>
<organism evidence="12 13">
    <name type="scientific">Malassezia sympodialis (strain ATCC 42132)</name>
    <name type="common">Atopic eczema-associated yeast</name>
    <dbReference type="NCBI Taxonomy" id="1230383"/>
    <lineage>
        <taxon>Eukaryota</taxon>
        <taxon>Fungi</taxon>
        <taxon>Dikarya</taxon>
        <taxon>Basidiomycota</taxon>
        <taxon>Ustilaginomycotina</taxon>
        <taxon>Malasseziomycetes</taxon>
        <taxon>Malasseziales</taxon>
        <taxon>Malasseziaceae</taxon>
        <taxon>Malassezia</taxon>
    </lineage>
</organism>
<feature type="transmembrane region" description="Helical" evidence="9">
    <location>
        <begin position="60"/>
        <end position="81"/>
    </location>
</feature>
<dbReference type="InterPro" id="IPR041752">
    <property type="entry name" value="Coa3"/>
</dbReference>
<keyword evidence="5 9" id="KW-0812">Transmembrane</keyword>
<dbReference type="STRING" id="1230383.A0A1M8A6L2"/>
<evidence type="ECO:0000256" key="6">
    <source>
        <dbReference type="ARBA" id="ARBA00022989"/>
    </source>
</evidence>
<evidence type="ECO:0000256" key="5">
    <source>
        <dbReference type="ARBA" id="ARBA00022692"/>
    </source>
</evidence>
<dbReference type="InterPro" id="IPR018628">
    <property type="entry name" value="Coa3_CC"/>
</dbReference>
<name>A0A1M8A6L2_MALS4</name>
<keyword evidence="8 9" id="KW-0472">Membrane</keyword>
<dbReference type="AlphaFoldDB" id="A0A1M8A6L2"/>
<dbReference type="GO" id="GO:0033617">
    <property type="term" value="P:mitochondrial respiratory chain complex IV assembly"/>
    <property type="evidence" value="ECO:0007669"/>
    <property type="project" value="UniProtKB-UniRule"/>
</dbReference>
<evidence type="ECO:0000256" key="7">
    <source>
        <dbReference type="ARBA" id="ARBA00023128"/>
    </source>
</evidence>
<keyword evidence="13" id="KW-1185">Reference proteome</keyword>
<proteinExistence type="inferred from homology"/>
<evidence type="ECO:0000256" key="3">
    <source>
        <dbReference type="ARBA" id="ARBA00007035"/>
    </source>
</evidence>
<comment type="similarity">
    <text evidence="3 9">Belongs to the COA3 family.</text>
</comment>
<dbReference type="OMA" id="IERHDIG"/>
<dbReference type="PANTHER" id="PTHR15642:SF3">
    <property type="entry name" value="CYTOCHROME C OXIDASE ASSEMBLY FACTOR 3 HOMOLOG, MITOCHONDRIAL"/>
    <property type="match status" value="1"/>
</dbReference>
<protein>
    <recommendedName>
        <fullName evidence="9">Cytochrome c oxidase assembly factor 3</fullName>
    </recommendedName>
</protein>
<evidence type="ECO:0000256" key="9">
    <source>
        <dbReference type="RuleBase" id="RU367056"/>
    </source>
</evidence>
<sequence>MLQPIVRCTGRTIRSIQAASLHTTVFRNSDTVIQTKKLERTYHPGGYENSLGYRRARKPYLLRNTVAFLLLSSFIGGVYAYSIMMVEQDDFSDLESFRVQPTEELTPLSIKDTTETSENSETVNTLGLDATESSQSVWKRLKSFLWHGSTKTSPDVGPADPTSGPITNKKAI</sequence>
<dbReference type="EMBL" id="LT671823">
    <property type="protein sequence ID" value="SHO78093.1"/>
    <property type="molecule type" value="Genomic_DNA"/>
</dbReference>
<dbReference type="Pfam" id="PF09813">
    <property type="entry name" value="Coa3_cc"/>
    <property type="match status" value="1"/>
</dbReference>
<comment type="subcellular location">
    <subcellularLocation>
        <location evidence="2">Mitochondrion membrane</location>
        <topology evidence="2">Single-pass membrane protein</topology>
    </subcellularLocation>
</comment>
<evidence type="ECO:0000313" key="13">
    <source>
        <dbReference type="Proteomes" id="UP000186303"/>
    </source>
</evidence>